<name>A0AAW8Q0W1_VIBPH</name>
<dbReference type="EMBL" id="JAUHGG010000003">
    <property type="protein sequence ID" value="MDS1821498.1"/>
    <property type="molecule type" value="Genomic_DNA"/>
</dbReference>
<proteinExistence type="predicted"/>
<dbReference type="AlphaFoldDB" id="A0AAW8Q0W1"/>
<evidence type="ECO:0000313" key="2">
    <source>
        <dbReference type="Proteomes" id="UP001253193"/>
    </source>
</evidence>
<gene>
    <name evidence="1" type="ORF">QX249_12570</name>
</gene>
<organism evidence="1 2">
    <name type="scientific">Vibrio parahaemolyticus</name>
    <dbReference type="NCBI Taxonomy" id="670"/>
    <lineage>
        <taxon>Bacteria</taxon>
        <taxon>Pseudomonadati</taxon>
        <taxon>Pseudomonadota</taxon>
        <taxon>Gammaproteobacteria</taxon>
        <taxon>Vibrionales</taxon>
        <taxon>Vibrionaceae</taxon>
        <taxon>Vibrio</taxon>
    </lineage>
</organism>
<evidence type="ECO:0000313" key="1">
    <source>
        <dbReference type="EMBL" id="MDS1821498.1"/>
    </source>
</evidence>
<dbReference type="RefSeq" id="WP_311020392.1">
    <property type="nucleotide sequence ID" value="NZ_JAUHGG010000003.1"/>
</dbReference>
<comment type="caution">
    <text evidence="1">The sequence shown here is derived from an EMBL/GenBank/DDBJ whole genome shotgun (WGS) entry which is preliminary data.</text>
</comment>
<accession>A0AAW8Q0W1</accession>
<sequence>MLSNKKASFRISMLLSLLPLLREAIGDKESKVLKGILHKADIHLKDASGYIYGSEEFVEGFWISTEEIVDCGYLHKHKVGFIKASCGSIYLVADVNYNPLEHESTHSSYSAIISKKLSLLDSPQSAVKQSLAV</sequence>
<protein>
    <submittedName>
        <fullName evidence="1">Uncharacterized protein</fullName>
    </submittedName>
</protein>
<dbReference type="Proteomes" id="UP001253193">
    <property type="component" value="Unassembled WGS sequence"/>
</dbReference>
<reference evidence="1" key="1">
    <citation type="submission" date="2023-06" db="EMBL/GenBank/DDBJ databases">
        <title>Genomic Diversity of Vibrio spp. and Metagenomic Analysis of Pathogens in Florida Gulf Coastal Waters Following Hurricane Ian.</title>
        <authorList>
            <person name="Brumfield K.D."/>
        </authorList>
    </citation>
    <scope>NUCLEOTIDE SEQUENCE</scope>
    <source>
        <strain evidence="1">WBS2B-138</strain>
    </source>
</reference>